<proteinExistence type="predicted"/>
<feature type="coiled-coil region" evidence="1">
    <location>
        <begin position="9"/>
        <end position="107"/>
    </location>
</feature>
<evidence type="ECO:0000313" key="3">
    <source>
        <dbReference type="EMBL" id="CAD2202294.1"/>
    </source>
</evidence>
<evidence type="ECO:0000256" key="1">
    <source>
        <dbReference type="SAM" id="Coils"/>
    </source>
</evidence>
<sequence>MIKESDWVLVEEKSDLKKLETNFDNLQIKFKEEKEKAVNLENELKEMNKKIQKINSDHKNEIEEIKQNFQKLIEENDVCLKQKDEKINSLEENIKKANDLFEKKIGDLTIKLNDITCKELVNFIKIKNKWSEIGNFWKCCDTSCINTYNPIGNCIEGNGFANIVNDENIKYINCLEGKGCDKNATIFAQTPFNTPQNYFNYSLYYFEIKCKFESKLKKSWINLGLKNCSTYKYVGFIIRNPPIILNDKDEFKLKNISFNNNDTFGCGLVYPPAKKTNEEFPYVFFTQNGKQIGRGVLVDNNFVSYKQYIALGCCSIEANFGSDLGNNPFKYDISKHEILKEFY</sequence>
<reference evidence="2 4" key="1">
    <citation type="submission" date="2020-08" db="EMBL/GenBank/DDBJ databases">
        <authorList>
            <person name="Koutsovoulos G."/>
            <person name="Danchin GJ E."/>
        </authorList>
    </citation>
    <scope>NUCLEOTIDE SEQUENCE [LARGE SCALE GENOMIC DNA]</scope>
</reference>
<dbReference type="EMBL" id="CAJEWN010000260">
    <property type="protein sequence ID" value="CAD2175763.1"/>
    <property type="molecule type" value="Genomic_DNA"/>
</dbReference>
<gene>
    <name evidence="2" type="ORF">MENT_LOCUS27507</name>
    <name evidence="3" type="ORF">MENT_LOCUS55918</name>
</gene>
<name>A0A6V7VLL6_MELEN</name>
<keyword evidence="1" id="KW-0175">Coiled coil</keyword>
<dbReference type="InterPro" id="IPR043136">
    <property type="entry name" value="B30.2/SPRY_sf"/>
</dbReference>
<evidence type="ECO:0000313" key="4">
    <source>
        <dbReference type="Proteomes" id="UP000580250"/>
    </source>
</evidence>
<evidence type="ECO:0000313" key="2">
    <source>
        <dbReference type="EMBL" id="CAD2175763.1"/>
    </source>
</evidence>
<dbReference type="Gene3D" id="2.60.120.920">
    <property type="match status" value="1"/>
</dbReference>
<dbReference type="Proteomes" id="UP000580250">
    <property type="component" value="Unassembled WGS sequence"/>
</dbReference>
<dbReference type="EMBL" id="CAJEWN010002167">
    <property type="protein sequence ID" value="CAD2202294.1"/>
    <property type="molecule type" value="Genomic_DNA"/>
</dbReference>
<organism evidence="2 4">
    <name type="scientific">Meloidogyne enterolobii</name>
    <name type="common">Root-knot nematode worm</name>
    <name type="synonym">Meloidogyne mayaguensis</name>
    <dbReference type="NCBI Taxonomy" id="390850"/>
    <lineage>
        <taxon>Eukaryota</taxon>
        <taxon>Metazoa</taxon>
        <taxon>Ecdysozoa</taxon>
        <taxon>Nematoda</taxon>
        <taxon>Chromadorea</taxon>
        <taxon>Rhabditida</taxon>
        <taxon>Tylenchina</taxon>
        <taxon>Tylenchomorpha</taxon>
        <taxon>Tylenchoidea</taxon>
        <taxon>Meloidogynidae</taxon>
        <taxon>Meloidogyninae</taxon>
        <taxon>Meloidogyne</taxon>
    </lineage>
</organism>
<comment type="caution">
    <text evidence="2">The sequence shown here is derived from an EMBL/GenBank/DDBJ whole genome shotgun (WGS) entry which is preliminary data.</text>
</comment>
<accession>A0A6V7VLL6</accession>
<protein>
    <submittedName>
        <fullName evidence="2">Uncharacterized protein</fullName>
    </submittedName>
</protein>
<dbReference type="AlphaFoldDB" id="A0A6V7VLL6"/>